<dbReference type="Gene3D" id="3.40.30.10">
    <property type="entry name" value="Glutaredoxin"/>
    <property type="match status" value="1"/>
</dbReference>
<dbReference type="PROSITE" id="PS00194">
    <property type="entry name" value="THIOREDOXIN_1"/>
    <property type="match status" value="1"/>
</dbReference>
<evidence type="ECO:0000259" key="3">
    <source>
        <dbReference type="PROSITE" id="PS51352"/>
    </source>
</evidence>
<dbReference type="InterPro" id="IPR013766">
    <property type="entry name" value="Thioredoxin_domain"/>
</dbReference>
<dbReference type="PANTHER" id="PTHR42852">
    <property type="entry name" value="THIOL:DISULFIDE INTERCHANGE PROTEIN DSBE"/>
    <property type="match status" value="1"/>
</dbReference>
<dbReference type="SUPFAM" id="SSF52833">
    <property type="entry name" value="Thioredoxin-like"/>
    <property type="match status" value="1"/>
</dbReference>
<organism evidence="4 5">
    <name type="scientific">Roseivivax halodurans JCM 10272</name>
    <dbReference type="NCBI Taxonomy" id="1449350"/>
    <lineage>
        <taxon>Bacteria</taxon>
        <taxon>Pseudomonadati</taxon>
        <taxon>Pseudomonadota</taxon>
        <taxon>Alphaproteobacteria</taxon>
        <taxon>Rhodobacterales</taxon>
        <taxon>Roseobacteraceae</taxon>
        <taxon>Roseivivax</taxon>
    </lineage>
</organism>
<dbReference type="CDD" id="cd02966">
    <property type="entry name" value="TlpA_like_family"/>
    <property type="match status" value="1"/>
</dbReference>
<evidence type="ECO:0000313" key="5">
    <source>
        <dbReference type="Proteomes" id="UP000022447"/>
    </source>
</evidence>
<dbReference type="InterPro" id="IPR050553">
    <property type="entry name" value="Thioredoxin_ResA/DsbE_sf"/>
</dbReference>
<gene>
    <name evidence="4" type="ORF">OCH239_11385</name>
</gene>
<dbReference type="OrthoDB" id="9799347at2"/>
<keyword evidence="2" id="KW-0732">Signal</keyword>
<evidence type="ECO:0000256" key="1">
    <source>
        <dbReference type="ARBA" id="ARBA00023284"/>
    </source>
</evidence>
<comment type="caution">
    <text evidence="4">The sequence shown here is derived from an EMBL/GenBank/DDBJ whole genome shotgun (WGS) entry which is preliminary data.</text>
</comment>
<feature type="signal peptide" evidence="2">
    <location>
        <begin position="1"/>
        <end position="21"/>
    </location>
</feature>
<sequence length="189" mass="20416">MKRGLVALYTALTLLANPALADTEAAEAARAGDMKKLNFHAEPKAAGSEAFETFEGEPASLAEYEGKWALVNFWATWCAPCREEMPTLSALQKELGGNDFEVVTIATGRSPKPAMRDFFEEIGVDNLPTLRDPSSALAREMSVLGLPITVILNPDGEEIARLQGDADWSSEEALTVLRTLMGDEAEVEG</sequence>
<accession>X7EI46</accession>
<dbReference type="Pfam" id="PF00578">
    <property type="entry name" value="AhpC-TSA"/>
    <property type="match status" value="1"/>
</dbReference>
<evidence type="ECO:0000313" key="4">
    <source>
        <dbReference type="EMBL" id="ETX15779.1"/>
    </source>
</evidence>
<dbReference type="PATRIC" id="fig|1449350.3.peg.888"/>
<dbReference type="eggNOG" id="COG0526">
    <property type="taxonomic scope" value="Bacteria"/>
</dbReference>
<feature type="chain" id="PRO_5004979849" evidence="2">
    <location>
        <begin position="22"/>
        <end position="189"/>
    </location>
</feature>
<proteinExistence type="predicted"/>
<evidence type="ECO:0000256" key="2">
    <source>
        <dbReference type="SAM" id="SignalP"/>
    </source>
</evidence>
<dbReference type="GO" id="GO:0016209">
    <property type="term" value="F:antioxidant activity"/>
    <property type="evidence" value="ECO:0007669"/>
    <property type="project" value="InterPro"/>
</dbReference>
<dbReference type="Proteomes" id="UP000022447">
    <property type="component" value="Unassembled WGS sequence"/>
</dbReference>
<dbReference type="InterPro" id="IPR000866">
    <property type="entry name" value="AhpC/TSA"/>
</dbReference>
<reference evidence="4 5" key="1">
    <citation type="submission" date="2014-01" db="EMBL/GenBank/DDBJ databases">
        <title>Roseivivax halodurans JCM 10272 Genome Sequencing.</title>
        <authorList>
            <person name="Lai Q."/>
            <person name="Li G."/>
            <person name="Shao Z."/>
        </authorList>
    </citation>
    <scope>NUCLEOTIDE SEQUENCE [LARGE SCALE GENOMIC DNA]</scope>
    <source>
        <strain evidence="4 5">JCM 10272</strain>
    </source>
</reference>
<dbReference type="InterPro" id="IPR036249">
    <property type="entry name" value="Thioredoxin-like_sf"/>
</dbReference>
<dbReference type="PANTHER" id="PTHR42852:SF18">
    <property type="entry name" value="CHROMOSOME UNDETERMINED SCAFFOLD_47, WHOLE GENOME SHOTGUN SEQUENCE"/>
    <property type="match status" value="1"/>
</dbReference>
<dbReference type="EMBL" id="JALZ01000003">
    <property type="protein sequence ID" value="ETX15779.1"/>
    <property type="molecule type" value="Genomic_DNA"/>
</dbReference>
<dbReference type="AlphaFoldDB" id="X7EI46"/>
<dbReference type="GO" id="GO:0015036">
    <property type="term" value="F:disulfide oxidoreductase activity"/>
    <property type="evidence" value="ECO:0007669"/>
    <property type="project" value="UniProtKB-ARBA"/>
</dbReference>
<name>X7EI46_9RHOB</name>
<keyword evidence="1" id="KW-0676">Redox-active center</keyword>
<dbReference type="STRING" id="1449350.OCH239_11385"/>
<dbReference type="RefSeq" id="WP_037259268.1">
    <property type="nucleotide sequence ID" value="NZ_JALZ01000003.1"/>
</dbReference>
<dbReference type="InterPro" id="IPR017937">
    <property type="entry name" value="Thioredoxin_CS"/>
</dbReference>
<dbReference type="PROSITE" id="PS51352">
    <property type="entry name" value="THIOREDOXIN_2"/>
    <property type="match status" value="1"/>
</dbReference>
<feature type="domain" description="Thioredoxin" evidence="3">
    <location>
        <begin position="40"/>
        <end position="182"/>
    </location>
</feature>
<keyword evidence="5" id="KW-1185">Reference proteome</keyword>
<protein>
    <submittedName>
        <fullName evidence="4">Thioredoxin</fullName>
    </submittedName>
</protein>